<sequence>MEGRMKKYRQLSPERAKESTTRASPFHGSHYFFPDGLYLRDLMFERQRNGFDVLLVLSYKNGYVWHDLCYDDLSFPHRNDVLKVQSSFKNPILKLDLALKRGVCFSRPSSRLSNGIEELNTLFASLLISRVTRAQCWEKFLLEWFLSLTEYKVYKSESLADASAQTEGCPVLFGAHACTRNCPNDDGLLEKETSGSRSNQVPGVKDSPEISRDFVSPLPQHPVLLHQVVGPIPWNR</sequence>
<evidence type="ECO:0000256" key="1">
    <source>
        <dbReference type="SAM" id="MobiDB-lite"/>
    </source>
</evidence>
<reference evidence="3" key="2">
    <citation type="journal article" date="2024" name="Plant">
        <title>Genomic evolution and insights into agronomic trait innovations of Sesamum species.</title>
        <authorList>
            <person name="Miao H."/>
            <person name="Wang L."/>
            <person name="Qu L."/>
            <person name="Liu H."/>
            <person name="Sun Y."/>
            <person name="Le M."/>
            <person name="Wang Q."/>
            <person name="Wei S."/>
            <person name="Zheng Y."/>
            <person name="Lin W."/>
            <person name="Duan Y."/>
            <person name="Cao H."/>
            <person name="Xiong S."/>
            <person name="Wang X."/>
            <person name="Wei L."/>
            <person name="Li C."/>
            <person name="Ma Q."/>
            <person name="Ju M."/>
            <person name="Zhao R."/>
            <person name="Li G."/>
            <person name="Mu C."/>
            <person name="Tian Q."/>
            <person name="Mei H."/>
            <person name="Zhang T."/>
            <person name="Gao T."/>
            <person name="Zhang H."/>
        </authorList>
    </citation>
    <scope>NUCLEOTIDE SEQUENCE</scope>
    <source>
        <strain evidence="3">KEN8</strain>
    </source>
</reference>
<evidence type="ECO:0000313" key="3">
    <source>
        <dbReference type="EMBL" id="KAL0390576.1"/>
    </source>
</evidence>
<accession>A0AAW2SDH5</accession>
<dbReference type="InterPro" id="IPR048351">
    <property type="entry name" value="SOK_DIX"/>
</dbReference>
<organism evidence="3">
    <name type="scientific">Sesamum calycinum</name>
    <dbReference type="NCBI Taxonomy" id="2727403"/>
    <lineage>
        <taxon>Eukaryota</taxon>
        <taxon>Viridiplantae</taxon>
        <taxon>Streptophyta</taxon>
        <taxon>Embryophyta</taxon>
        <taxon>Tracheophyta</taxon>
        <taxon>Spermatophyta</taxon>
        <taxon>Magnoliopsida</taxon>
        <taxon>eudicotyledons</taxon>
        <taxon>Gunneridae</taxon>
        <taxon>Pentapetalae</taxon>
        <taxon>asterids</taxon>
        <taxon>lamiids</taxon>
        <taxon>Lamiales</taxon>
        <taxon>Pedaliaceae</taxon>
        <taxon>Sesamum</taxon>
    </lineage>
</organism>
<name>A0AAW2SDH5_9LAMI</name>
<dbReference type="EMBL" id="JACGWM010000002">
    <property type="protein sequence ID" value="KAL0390576.1"/>
    <property type="molecule type" value="Genomic_DNA"/>
</dbReference>
<feature type="domain" description="SOSEKI DIX-like" evidence="2">
    <location>
        <begin position="58"/>
        <end position="79"/>
    </location>
</feature>
<protein>
    <recommendedName>
        <fullName evidence="2">SOSEKI DIX-like domain-containing protein</fullName>
    </recommendedName>
</protein>
<reference evidence="3" key="1">
    <citation type="submission" date="2020-06" db="EMBL/GenBank/DDBJ databases">
        <authorList>
            <person name="Li T."/>
            <person name="Hu X."/>
            <person name="Zhang T."/>
            <person name="Song X."/>
            <person name="Zhang H."/>
            <person name="Dai N."/>
            <person name="Sheng W."/>
            <person name="Hou X."/>
            <person name="Wei L."/>
        </authorList>
    </citation>
    <scope>NUCLEOTIDE SEQUENCE</scope>
    <source>
        <strain evidence="3">KEN8</strain>
        <tissue evidence="3">Leaf</tissue>
    </source>
</reference>
<evidence type="ECO:0000259" key="2">
    <source>
        <dbReference type="Pfam" id="PF06136"/>
    </source>
</evidence>
<dbReference type="AlphaFoldDB" id="A0AAW2SDH5"/>
<dbReference type="Pfam" id="PF06136">
    <property type="entry name" value="SOK"/>
    <property type="match status" value="1"/>
</dbReference>
<proteinExistence type="predicted"/>
<gene>
    <name evidence="3" type="ORF">Scaly_0414700</name>
</gene>
<comment type="caution">
    <text evidence="3">The sequence shown here is derived from an EMBL/GenBank/DDBJ whole genome shotgun (WGS) entry which is preliminary data.</text>
</comment>
<feature type="region of interest" description="Disordered" evidence="1">
    <location>
        <begin position="1"/>
        <end position="22"/>
    </location>
</feature>